<sequence>MRYEWLCEKHGFKGGRNLAVFCHNNGYINPSSPCQFPRGTYEPPRLFCAWKPPSDCSSFASCSLSVTVPAACSAFFGASWMTSCSNREGDEHAGKWIASGSGAAVKSSHYYSHRETSGHPVANGCSREPVY</sequence>
<gene>
    <name evidence="1" type="ORF">PODLI_1B002546</name>
</gene>
<proteinExistence type="predicted"/>
<reference evidence="1" key="1">
    <citation type="submission" date="2022-12" db="EMBL/GenBank/DDBJ databases">
        <authorList>
            <person name="Alioto T."/>
            <person name="Alioto T."/>
            <person name="Gomez Garrido J."/>
        </authorList>
    </citation>
    <scope>NUCLEOTIDE SEQUENCE</scope>
</reference>
<organism evidence="1 2">
    <name type="scientific">Podarcis lilfordi</name>
    <name type="common">Lilford's wall lizard</name>
    <dbReference type="NCBI Taxonomy" id="74358"/>
    <lineage>
        <taxon>Eukaryota</taxon>
        <taxon>Metazoa</taxon>
        <taxon>Chordata</taxon>
        <taxon>Craniata</taxon>
        <taxon>Vertebrata</taxon>
        <taxon>Euteleostomi</taxon>
        <taxon>Lepidosauria</taxon>
        <taxon>Squamata</taxon>
        <taxon>Bifurcata</taxon>
        <taxon>Unidentata</taxon>
        <taxon>Episquamata</taxon>
        <taxon>Laterata</taxon>
        <taxon>Lacertibaenia</taxon>
        <taxon>Lacertidae</taxon>
        <taxon>Podarcis</taxon>
    </lineage>
</organism>
<protein>
    <submittedName>
        <fullName evidence="1">Uncharacterized protein</fullName>
    </submittedName>
</protein>
<evidence type="ECO:0000313" key="2">
    <source>
        <dbReference type="Proteomes" id="UP001178461"/>
    </source>
</evidence>
<accession>A0AA35LLJ0</accession>
<evidence type="ECO:0000313" key="1">
    <source>
        <dbReference type="EMBL" id="CAI5798510.1"/>
    </source>
</evidence>
<name>A0AA35LLJ0_9SAUR</name>
<dbReference type="EMBL" id="OX395143">
    <property type="protein sequence ID" value="CAI5798510.1"/>
    <property type="molecule type" value="Genomic_DNA"/>
</dbReference>
<dbReference type="AlphaFoldDB" id="A0AA35LLJ0"/>
<dbReference type="Proteomes" id="UP001178461">
    <property type="component" value="Chromosome 16"/>
</dbReference>
<keyword evidence="2" id="KW-1185">Reference proteome</keyword>